<sequence length="382" mass="43862">MTKLNTAIGAKSQNIKYQLEELQSNLNKIILLGLSVYFYILALILIVLIILKIYEYYMHHFYFSNAWQKLLLNLSTFMKLPCGSIGMAKSALEAINGCNLFGEKGASWSVVYVDIDAHNRNRSIFETMLPRESSSKDVDVSLIPTVSFPCFATHDECLCNETKEHVIRKLQGKYGFKRFRRDGFLCPKEDPNRRFYRVGETKEFENIECEWPLFYIFMIIDGVFKTLPSQVEEYEKLLNDVMQKDSNGGIAVELIDCNPLVPMCYTLPLDVVDAEKSDPGSQSRIGCFGMGWLSKYHSSRIPAKVEVNSFRKNGEEDYNEGEDNDEENGKTLFLWGQAMYIISKLLTEKLLHVTELDPVRRHLPSFSRPHRGGRYSAFQVSL</sequence>
<keyword evidence="5 6" id="KW-0472">Membrane</keyword>
<evidence type="ECO:0000256" key="3">
    <source>
        <dbReference type="ARBA" id="ARBA00022600"/>
    </source>
</evidence>
<keyword evidence="5" id="KW-1003">Cell membrane</keyword>
<comment type="pathway">
    <text evidence="1 5">Glycan biosynthesis; glycogen metabolism.</text>
</comment>
<dbReference type="GO" id="GO:0005886">
    <property type="term" value="C:plasma membrane"/>
    <property type="evidence" value="ECO:0007669"/>
    <property type="project" value="UniProtKB-SubCell"/>
</dbReference>
<name>A0A8K0K935_LADFU</name>
<gene>
    <name evidence="8" type="ORF">J437_LFUL010675</name>
</gene>
<comment type="function">
    <text evidence="5">Phosphorylase b kinase catalyzes the phosphorylation of serine in certain substrates, including troponin I.</text>
</comment>
<keyword evidence="4 5" id="KW-0112">Calmodulin-binding</keyword>
<evidence type="ECO:0000256" key="2">
    <source>
        <dbReference type="ARBA" id="ARBA00007128"/>
    </source>
</evidence>
<dbReference type="GO" id="GO:0005516">
    <property type="term" value="F:calmodulin binding"/>
    <property type="evidence" value="ECO:0007669"/>
    <property type="project" value="UniProtKB-KW"/>
</dbReference>
<organism evidence="8 9">
    <name type="scientific">Ladona fulva</name>
    <name type="common">Scarce chaser dragonfly</name>
    <name type="synonym">Libellula fulva</name>
    <dbReference type="NCBI Taxonomy" id="123851"/>
    <lineage>
        <taxon>Eukaryota</taxon>
        <taxon>Metazoa</taxon>
        <taxon>Ecdysozoa</taxon>
        <taxon>Arthropoda</taxon>
        <taxon>Hexapoda</taxon>
        <taxon>Insecta</taxon>
        <taxon>Pterygota</taxon>
        <taxon>Palaeoptera</taxon>
        <taxon>Odonata</taxon>
        <taxon>Epiprocta</taxon>
        <taxon>Anisoptera</taxon>
        <taxon>Libelluloidea</taxon>
        <taxon>Libellulidae</taxon>
        <taxon>Ladona</taxon>
    </lineage>
</organism>
<dbReference type="InterPro" id="IPR008928">
    <property type="entry name" value="6-hairpin_glycosidase_sf"/>
</dbReference>
<proteinExistence type="inferred from homology"/>
<reference evidence="8" key="1">
    <citation type="submission" date="2013-04" db="EMBL/GenBank/DDBJ databases">
        <authorList>
            <person name="Qu J."/>
            <person name="Murali S.C."/>
            <person name="Bandaranaike D."/>
            <person name="Bellair M."/>
            <person name="Blankenburg K."/>
            <person name="Chao H."/>
            <person name="Dinh H."/>
            <person name="Doddapaneni H."/>
            <person name="Downs B."/>
            <person name="Dugan-Rocha S."/>
            <person name="Elkadiri S."/>
            <person name="Gnanaolivu R.D."/>
            <person name="Hernandez B."/>
            <person name="Javaid M."/>
            <person name="Jayaseelan J.C."/>
            <person name="Lee S."/>
            <person name="Li M."/>
            <person name="Ming W."/>
            <person name="Munidasa M."/>
            <person name="Muniz J."/>
            <person name="Nguyen L."/>
            <person name="Ongeri F."/>
            <person name="Osuji N."/>
            <person name="Pu L.-L."/>
            <person name="Puazo M."/>
            <person name="Qu C."/>
            <person name="Quiroz J."/>
            <person name="Raj R."/>
            <person name="Weissenberger G."/>
            <person name="Xin Y."/>
            <person name="Zou X."/>
            <person name="Han Y."/>
            <person name="Richards S."/>
            <person name="Worley K."/>
            <person name="Muzny D."/>
            <person name="Gibbs R."/>
        </authorList>
    </citation>
    <scope>NUCLEOTIDE SEQUENCE</scope>
    <source>
        <strain evidence="8">Sampled in the wild</strain>
    </source>
</reference>
<dbReference type="Pfam" id="PF00723">
    <property type="entry name" value="Glyco_hydro_15"/>
    <property type="match status" value="1"/>
</dbReference>
<dbReference type="UniPathway" id="UPA00163"/>
<keyword evidence="6" id="KW-0812">Transmembrane</keyword>
<dbReference type="InterPro" id="IPR011613">
    <property type="entry name" value="GH15-like"/>
</dbReference>
<evidence type="ECO:0000256" key="1">
    <source>
        <dbReference type="ARBA" id="ARBA00005131"/>
    </source>
</evidence>
<dbReference type="GO" id="GO:0005964">
    <property type="term" value="C:phosphorylase kinase complex"/>
    <property type="evidence" value="ECO:0007669"/>
    <property type="project" value="TreeGrafter"/>
</dbReference>
<dbReference type="Proteomes" id="UP000792457">
    <property type="component" value="Unassembled WGS sequence"/>
</dbReference>
<evidence type="ECO:0000256" key="5">
    <source>
        <dbReference type="RuleBase" id="RU364123"/>
    </source>
</evidence>
<keyword evidence="6" id="KW-1133">Transmembrane helix</keyword>
<dbReference type="PANTHER" id="PTHR10749">
    <property type="entry name" value="PHOSPHORYLASE B KINASE REGULATORY SUBUNIT"/>
    <property type="match status" value="1"/>
</dbReference>
<evidence type="ECO:0000259" key="7">
    <source>
        <dbReference type="Pfam" id="PF00723"/>
    </source>
</evidence>
<dbReference type="InterPro" id="IPR008734">
    <property type="entry name" value="PHK_A/B_su"/>
</dbReference>
<evidence type="ECO:0000256" key="6">
    <source>
        <dbReference type="SAM" id="Phobius"/>
    </source>
</evidence>
<evidence type="ECO:0000256" key="4">
    <source>
        <dbReference type="ARBA" id="ARBA00022860"/>
    </source>
</evidence>
<dbReference type="OrthoDB" id="5971574at2759"/>
<feature type="transmembrane region" description="Helical" evidence="6">
    <location>
        <begin position="29"/>
        <end position="51"/>
    </location>
</feature>
<keyword evidence="5" id="KW-0119">Carbohydrate metabolism</keyword>
<keyword evidence="5" id="KW-0449">Lipoprotein</keyword>
<comment type="caution">
    <text evidence="8">The sequence shown here is derived from an EMBL/GenBank/DDBJ whole genome shotgun (WGS) entry which is preliminary data.</text>
</comment>
<dbReference type="GO" id="GO:0005977">
    <property type="term" value="P:glycogen metabolic process"/>
    <property type="evidence" value="ECO:0007669"/>
    <property type="project" value="UniProtKB-UniPathway"/>
</dbReference>
<feature type="domain" description="GH15-like" evidence="7">
    <location>
        <begin position="84"/>
        <end position="280"/>
    </location>
</feature>
<comment type="similarity">
    <text evidence="2 5">Belongs to the phosphorylase b kinase regulatory chain family.</text>
</comment>
<keyword evidence="9" id="KW-1185">Reference proteome</keyword>
<dbReference type="SUPFAM" id="SSF48208">
    <property type="entry name" value="Six-hairpin glycosidases"/>
    <property type="match status" value="1"/>
</dbReference>
<protein>
    <recommendedName>
        <fullName evidence="5">Phosphorylase b kinase regulatory subunit</fullName>
    </recommendedName>
</protein>
<evidence type="ECO:0000313" key="8">
    <source>
        <dbReference type="EMBL" id="KAG8230656.1"/>
    </source>
</evidence>
<evidence type="ECO:0000313" key="9">
    <source>
        <dbReference type="Proteomes" id="UP000792457"/>
    </source>
</evidence>
<dbReference type="AlphaFoldDB" id="A0A8K0K935"/>
<keyword evidence="5" id="KW-0636">Prenylation</keyword>
<accession>A0A8K0K935</accession>
<comment type="subcellular location">
    <subcellularLocation>
        <location evidence="5">Cell membrane</location>
        <topology evidence="5">Lipid-anchor</topology>
        <orientation evidence="5">Cytoplasmic side</orientation>
    </subcellularLocation>
</comment>
<dbReference type="EMBL" id="KZ308500">
    <property type="protein sequence ID" value="KAG8230656.1"/>
    <property type="molecule type" value="Genomic_DNA"/>
</dbReference>
<dbReference type="PANTHER" id="PTHR10749:SF8">
    <property type="entry name" value="PHOSPHORYLASE B KINASE REGULATORY SUBUNIT BETA"/>
    <property type="match status" value="1"/>
</dbReference>
<reference evidence="8" key="2">
    <citation type="submission" date="2017-10" db="EMBL/GenBank/DDBJ databases">
        <title>Ladona fulva Genome sequencing and assembly.</title>
        <authorList>
            <person name="Murali S."/>
            <person name="Richards S."/>
            <person name="Bandaranaike D."/>
            <person name="Bellair M."/>
            <person name="Blankenburg K."/>
            <person name="Chao H."/>
            <person name="Dinh H."/>
            <person name="Doddapaneni H."/>
            <person name="Dugan-Rocha S."/>
            <person name="Elkadiri S."/>
            <person name="Gnanaolivu R."/>
            <person name="Hernandez B."/>
            <person name="Skinner E."/>
            <person name="Javaid M."/>
            <person name="Lee S."/>
            <person name="Li M."/>
            <person name="Ming W."/>
            <person name="Munidasa M."/>
            <person name="Muniz J."/>
            <person name="Nguyen L."/>
            <person name="Hughes D."/>
            <person name="Osuji N."/>
            <person name="Pu L.-L."/>
            <person name="Puazo M."/>
            <person name="Qu C."/>
            <person name="Quiroz J."/>
            <person name="Raj R."/>
            <person name="Weissenberger G."/>
            <person name="Xin Y."/>
            <person name="Zou X."/>
            <person name="Han Y."/>
            <person name="Worley K."/>
            <person name="Muzny D."/>
            <person name="Gibbs R."/>
        </authorList>
    </citation>
    <scope>NUCLEOTIDE SEQUENCE</scope>
    <source>
        <strain evidence="8">Sampled in the wild</strain>
    </source>
</reference>
<keyword evidence="3 5" id="KW-0321">Glycogen metabolism</keyword>